<evidence type="ECO:0000313" key="11">
    <source>
        <dbReference type="Proteomes" id="UP000664218"/>
    </source>
</evidence>
<name>A0A939HF70_9CLOT</name>
<dbReference type="InterPro" id="IPR017900">
    <property type="entry name" value="4Fe4S_Fe_S_CS"/>
</dbReference>
<keyword evidence="6 10" id="KW-0560">Oxidoreductase</keyword>
<dbReference type="NCBIfam" id="TIGR00276">
    <property type="entry name" value="tRNA epoxyqueuosine(34) reductase QueG"/>
    <property type="match status" value="1"/>
</dbReference>
<keyword evidence="11" id="KW-1185">Reference proteome</keyword>
<dbReference type="EMBL" id="JAFNJU010000014">
    <property type="protein sequence ID" value="MBO1266213.1"/>
    <property type="molecule type" value="Genomic_DNA"/>
</dbReference>
<keyword evidence="2" id="KW-0963">Cytoplasm</keyword>
<protein>
    <submittedName>
        <fullName evidence="10">tRNA epoxyqueuosine(34) reductase QueG</fullName>
        <ecNumber evidence="10">1.17.99.6</ecNumber>
    </submittedName>
</protein>
<dbReference type="InterPro" id="IPR013542">
    <property type="entry name" value="QueG_DUF1730"/>
</dbReference>
<evidence type="ECO:0000256" key="6">
    <source>
        <dbReference type="ARBA" id="ARBA00023002"/>
    </source>
</evidence>
<keyword evidence="8" id="KW-0411">Iron-sulfur</keyword>
<evidence type="ECO:0000256" key="7">
    <source>
        <dbReference type="ARBA" id="ARBA00023004"/>
    </source>
</evidence>
<comment type="caution">
    <text evidence="10">The sequence shown here is derived from an EMBL/GenBank/DDBJ whole genome shotgun (WGS) entry which is preliminary data.</text>
</comment>
<dbReference type="GO" id="GO:0008616">
    <property type="term" value="P:tRNA queuosine(34) biosynthetic process"/>
    <property type="evidence" value="ECO:0007669"/>
    <property type="project" value="UniProtKB-KW"/>
</dbReference>
<reference evidence="10" key="1">
    <citation type="submission" date="2021-03" db="EMBL/GenBank/DDBJ databases">
        <title>Proteiniclasticum marinus sp. nov., isolated from tidal flat sediment.</title>
        <authorList>
            <person name="Namirimu T."/>
            <person name="Yang J.-A."/>
            <person name="Yang S.-H."/>
            <person name="Kim Y.-J."/>
            <person name="Kwon K.K."/>
        </authorList>
    </citation>
    <scope>NUCLEOTIDE SEQUENCE</scope>
    <source>
        <strain evidence="10">SCR006</strain>
    </source>
</reference>
<dbReference type="RefSeq" id="WP_207600739.1">
    <property type="nucleotide sequence ID" value="NZ_JAFNJU010000014.1"/>
</dbReference>
<proteinExistence type="predicted"/>
<keyword evidence="3" id="KW-0819">tRNA processing</keyword>
<dbReference type="InterPro" id="IPR004453">
    <property type="entry name" value="QueG"/>
</dbReference>
<dbReference type="Pfam" id="PF08331">
    <property type="entry name" value="QueG_DUF1730"/>
    <property type="match status" value="1"/>
</dbReference>
<feature type="domain" description="4Fe-4S ferredoxin-type" evidence="9">
    <location>
        <begin position="175"/>
        <end position="204"/>
    </location>
</feature>
<sequence>MDSQLKEDIERKLEKMGLTSYGFMKVRTLADSLAYFEERKRLDLTTSFEENDLMKKIDLSHEMAHAKTIISIAFPYYYDSYIHKEGYFSLYTLGKDYHLVVKDHLEKIADLLRAKGYEAKVFADNNALPERYIAHVAGTGEIGKNHMVITKEHGSYVFLGEILTDLEMETHERDWRDIPEHAVCGACVRCIRACPTQILGRELYNTRRCMSYITQNKEITDEEMLLFKGRLFGCDTCQRACPLNRHIRISPLEEFRPREYMKYPSLMDLLALTNKEFAKYKETSSGWRGKKLLQRNALIELMRRGKKPDEKYISTDYLKEYYHRLQTLFNL</sequence>
<evidence type="ECO:0000256" key="1">
    <source>
        <dbReference type="ARBA" id="ARBA00022485"/>
    </source>
</evidence>
<dbReference type="GO" id="GO:0052693">
    <property type="term" value="F:epoxyqueuosine reductase activity"/>
    <property type="evidence" value="ECO:0007669"/>
    <property type="project" value="UniProtKB-EC"/>
</dbReference>
<evidence type="ECO:0000256" key="2">
    <source>
        <dbReference type="ARBA" id="ARBA00022490"/>
    </source>
</evidence>
<keyword evidence="5" id="KW-0671">Queuosine biosynthesis</keyword>
<keyword evidence="7" id="KW-0408">Iron</keyword>
<dbReference type="PROSITE" id="PS51379">
    <property type="entry name" value="4FE4S_FER_2"/>
    <property type="match status" value="1"/>
</dbReference>
<evidence type="ECO:0000259" key="9">
    <source>
        <dbReference type="PROSITE" id="PS51379"/>
    </source>
</evidence>
<organism evidence="10 11">
    <name type="scientific">Proteiniclasticum aestuarii</name>
    <dbReference type="NCBI Taxonomy" id="2817862"/>
    <lineage>
        <taxon>Bacteria</taxon>
        <taxon>Bacillati</taxon>
        <taxon>Bacillota</taxon>
        <taxon>Clostridia</taxon>
        <taxon>Eubacteriales</taxon>
        <taxon>Clostridiaceae</taxon>
        <taxon>Proteiniclasticum</taxon>
    </lineage>
</organism>
<dbReference type="GO" id="GO:0046872">
    <property type="term" value="F:metal ion binding"/>
    <property type="evidence" value="ECO:0007669"/>
    <property type="project" value="UniProtKB-KW"/>
</dbReference>
<dbReference type="PROSITE" id="PS00198">
    <property type="entry name" value="4FE4S_FER_1"/>
    <property type="match status" value="1"/>
</dbReference>
<dbReference type="PANTHER" id="PTHR30002:SF4">
    <property type="entry name" value="EPOXYQUEUOSINE REDUCTASE"/>
    <property type="match status" value="1"/>
</dbReference>
<dbReference type="Proteomes" id="UP000664218">
    <property type="component" value="Unassembled WGS sequence"/>
</dbReference>
<dbReference type="SUPFAM" id="SSF46548">
    <property type="entry name" value="alpha-helical ferredoxin"/>
    <property type="match status" value="1"/>
</dbReference>
<dbReference type="Pfam" id="PF13484">
    <property type="entry name" value="Fer4_16"/>
    <property type="match status" value="1"/>
</dbReference>
<dbReference type="AlphaFoldDB" id="A0A939HF70"/>
<evidence type="ECO:0000256" key="3">
    <source>
        <dbReference type="ARBA" id="ARBA00022694"/>
    </source>
</evidence>
<dbReference type="EC" id="1.17.99.6" evidence="10"/>
<gene>
    <name evidence="10" type="primary">queG</name>
    <name evidence="10" type="ORF">J3A84_14345</name>
</gene>
<accession>A0A939HF70</accession>
<dbReference type="InterPro" id="IPR017896">
    <property type="entry name" value="4Fe4S_Fe-S-bd"/>
</dbReference>
<evidence type="ECO:0000256" key="5">
    <source>
        <dbReference type="ARBA" id="ARBA00022785"/>
    </source>
</evidence>
<keyword evidence="1" id="KW-0004">4Fe-4S</keyword>
<dbReference type="GO" id="GO:0051539">
    <property type="term" value="F:4 iron, 4 sulfur cluster binding"/>
    <property type="evidence" value="ECO:0007669"/>
    <property type="project" value="UniProtKB-KW"/>
</dbReference>
<evidence type="ECO:0000256" key="4">
    <source>
        <dbReference type="ARBA" id="ARBA00022723"/>
    </source>
</evidence>
<evidence type="ECO:0000256" key="8">
    <source>
        <dbReference type="ARBA" id="ARBA00023014"/>
    </source>
</evidence>
<evidence type="ECO:0000313" key="10">
    <source>
        <dbReference type="EMBL" id="MBO1266213.1"/>
    </source>
</evidence>
<dbReference type="PANTHER" id="PTHR30002">
    <property type="entry name" value="EPOXYQUEUOSINE REDUCTASE"/>
    <property type="match status" value="1"/>
</dbReference>
<keyword evidence="4" id="KW-0479">Metal-binding</keyword>